<feature type="compositionally biased region" description="Basic and acidic residues" evidence="2">
    <location>
        <begin position="307"/>
        <end position="344"/>
    </location>
</feature>
<feature type="compositionally biased region" description="Basic and acidic residues" evidence="2">
    <location>
        <begin position="436"/>
        <end position="454"/>
    </location>
</feature>
<feature type="compositionally biased region" description="Polar residues" evidence="2">
    <location>
        <begin position="279"/>
        <end position="300"/>
    </location>
</feature>
<dbReference type="GO" id="GO:0140658">
    <property type="term" value="F:ATP-dependent chromatin remodeler activity"/>
    <property type="evidence" value="ECO:0007669"/>
    <property type="project" value="TreeGrafter"/>
</dbReference>
<keyword evidence="1" id="KW-0539">Nucleus</keyword>
<dbReference type="Pfam" id="PF06465">
    <property type="entry name" value="DUF1087"/>
    <property type="match status" value="1"/>
</dbReference>
<dbReference type="GO" id="GO:0003677">
    <property type="term" value="F:DNA binding"/>
    <property type="evidence" value="ECO:0007669"/>
    <property type="project" value="InterPro"/>
</dbReference>
<dbReference type="SMART" id="SM01147">
    <property type="entry name" value="DUF1087"/>
    <property type="match status" value="1"/>
</dbReference>
<dbReference type="AlphaFoldDB" id="A0A060W4R3"/>
<dbReference type="PaxDb" id="8022-A0A060W4R3"/>
<dbReference type="Proteomes" id="UP000193380">
    <property type="component" value="Unassembled WGS sequence"/>
</dbReference>
<sequence>MQNMNEYLSSFKVARYMVREEDKIEEVEREIIKQEECVDPEYWEKLLRHHYEQQQEDLASKLGKGKRNRKPVNYNDAAQEDQDWHTGISDNQSEYSVGSEEEDEDFDERPEGSRRQSRRQMRNERDKPLPPLLARVAGNLEVLGFNTRQRKAFLNAVMRWGMPAQDAFSCQWLVRDLRGKSEKEFKAYVSLFMRHLCEPVADGAETFADGVPREGLCRQPVLTRIGVMSLVKKKIQEFEHINGRWSLPELKPEMKPEALRPEVSVSSSSRASSPGGTMKTATPTPDPSCTSDNTPCTSKPATPAPSEKLEKNGKDGEKEEGEKEEGKAPSEPEKDGEKETEGGKAVEGNRSADPEVPPIPTKGAPQELSPSTTTDRKESGTKEEGKETKTTDTPPAPVEEKKGEEESTGDAPGGTTKQGSAVKDEKPGSVTLSPGEKMEEEEKGREKENDKGSEEAPVATETSNNKEKMDRQLPSDVMKEEVKGEKDAGKEVAKEEVAKDTLPKPPIIPPERRRFMFNIADGGFTELHTLWQNEERAAISSGKMNEIWHRRHDFWLLAGIVLPSSSCAKILITTDKPDVCLGFANDVLSFHGYARWQDIQNDPQFAIVNEPFKSQANKGNFLEMKNKFLARRFKLLEQALVIEEQLRRAAYLNMTQDPVHPAMALNARFAEVECLAESHQHLSKESLAGNKPANAVLHKADQASQSCCCQKLTFHNINFRIELQSQLPDFFVMLNQLEELLSDMKADVTRLPATLSRVPPIAARLQMSERSILSRLASKGTDTHTPPVSRLRPYATPQNFGPTFTPVPPGILPMGGANYSQMPPGSFVSGQWLHCAKYFVCTACIQNILLQMAHKSALE</sequence>
<dbReference type="InterPro" id="IPR012957">
    <property type="entry name" value="CHD_C2"/>
</dbReference>
<feature type="region of interest" description="Disordered" evidence="2">
    <location>
        <begin position="54"/>
        <end position="130"/>
    </location>
</feature>
<evidence type="ECO:0000256" key="2">
    <source>
        <dbReference type="SAM" id="MobiDB-lite"/>
    </source>
</evidence>
<dbReference type="Pfam" id="PF08074">
    <property type="entry name" value="CHDCT2"/>
    <property type="match status" value="1"/>
</dbReference>
<name>A0A060W4R3_ONCMY</name>
<evidence type="ECO:0008006" key="7">
    <source>
        <dbReference type="Google" id="ProtNLM"/>
    </source>
</evidence>
<feature type="domain" description="DUF1087" evidence="4">
    <location>
        <begin position="18"/>
        <end position="82"/>
    </location>
</feature>
<dbReference type="InterPro" id="IPR009462">
    <property type="entry name" value="CHD_II_SANT-like"/>
</dbReference>
<dbReference type="EMBL" id="FR904402">
    <property type="protein sequence ID" value="CDQ62243.1"/>
    <property type="molecule type" value="Genomic_DNA"/>
</dbReference>
<dbReference type="GO" id="GO:0042393">
    <property type="term" value="F:histone binding"/>
    <property type="evidence" value="ECO:0007669"/>
    <property type="project" value="TreeGrafter"/>
</dbReference>
<evidence type="ECO:0000259" key="4">
    <source>
        <dbReference type="SMART" id="SM01147"/>
    </source>
</evidence>
<evidence type="ECO:0000259" key="3">
    <source>
        <dbReference type="SMART" id="SM01146"/>
    </source>
</evidence>
<evidence type="ECO:0000313" key="6">
    <source>
        <dbReference type="Proteomes" id="UP000193380"/>
    </source>
</evidence>
<dbReference type="GO" id="GO:0003682">
    <property type="term" value="F:chromatin binding"/>
    <property type="evidence" value="ECO:0007669"/>
    <property type="project" value="TreeGrafter"/>
</dbReference>
<evidence type="ECO:0000313" key="5">
    <source>
        <dbReference type="EMBL" id="CDQ62243.1"/>
    </source>
</evidence>
<accession>A0A060W4R3</accession>
<organism evidence="5 6">
    <name type="scientific">Oncorhynchus mykiss</name>
    <name type="common">Rainbow trout</name>
    <name type="synonym">Salmo gairdneri</name>
    <dbReference type="NCBI Taxonomy" id="8022"/>
    <lineage>
        <taxon>Eukaryota</taxon>
        <taxon>Metazoa</taxon>
        <taxon>Chordata</taxon>
        <taxon>Craniata</taxon>
        <taxon>Vertebrata</taxon>
        <taxon>Euteleostomi</taxon>
        <taxon>Actinopterygii</taxon>
        <taxon>Neopterygii</taxon>
        <taxon>Teleostei</taxon>
        <taxon>Protacanthopterygii</taxon>
        <taxon>Salmoniformes</taxon>
        <taxon>Salmonidae</taxon>
        <taxon>Salmoninae</taxon>
        <taxon>Oncorhynchus</taxon>
    </lineage>
</organism>
<dbReference type="GO" id="GO:0016581">
    <property type="term" value="C:NuRD complex"/>
    <property type="evidence" value="ECO:0007669"/>
    <property type="project" value="TreeGrafter"/>
</dbReference>
<feature type="compositionally biased region" description="Low complexity" evidence="2">
    <location>
        <begin position="263"/>
        <end position="273"/>
    </location>
</feature>
<feature type="compositionally biased region" description="Acidic residues" evidence="2">
    <location>
        <begin position="99"/>
        <end position="108"/>
    </location>
</feature>
<dbReference type="GO" id="GO:0016887">
    <property type="term" value="F:ATP hydrolysis activity"/>
    <property type="evidence" value="ECO:0007669"/>
    <property type="project" value="TreeGrafter"/>
</dbReference>
<feature type="compositionally biased region" description="Basic and acidic residues" evidence="2">
    <location>
        <begin position="464"/>
        <end position="502"/>
    </location>
</feature>
<feature type="domain" description="CHD subfamily II SANT-like" evidence="3">
    <location>
        <begin position="95"/>
        <end position="252"/>
    </location>
</feature>
<dbReference type="STRING" id="8022.A0A060W4R3"/>
<proteinExistence type="predicted"/>
<reference evidence="5" key="2">
    <citation type="submission" date="2014-03" db="EMBL/GenBank/DDBJ databases">
        <authorList>
            <person name="Genoscope - CEA"/>
        </authorList>
    </citation>
    <scope>NUCLEOTIDE SEQUENCE</scope>
</reference>
<dbReference type="Pfam" id="PF06461">
    <property type="entry name" value="CHDII_SANT-like"/>
    <property type="match status" value="1"/>
</dbReference>
<dbReference type="PANTHER" id="PTHR45623">
    <property type="entry name" value="CHROMODOMAIN-HELICASE-DNA-BINDING PROTEIN 3-RELATED-RELATED"/>
    <property type="match status" value="1"/>
</dbReference>
<feature type="region of interest" description="Disordered" evidence="2">
    <location>
        <begin position="252"/>
        <end position="509"/>
    </location>
</feature>
<protein>
    <recommendedName>
        <fullName evidence="7">CHD subfamily II SANT-like domain-containing protein</fullName>
    </recommendedName>
</protein>
<evidence type="ECO:0000256" key="1">
    <source>
        <dbReference type="ARBA" id="ARBA00023242"/>
    </source>
</evidence>
<dbReference type="SMART" id="SM01146">
    <property type="entry name" value="DUF1086"/>
    <property type="match status" value="1"/>
</dbReference>
<feature type="compositionally biased region" description="Basic and acidic residues" evidence="2">
    <location>
        <begin position="374"/>
        <end position="390"/>
    </location>
</feature>
<dbReference type="InterPro" id="IPR009463">
    <property type="entry name" value="DUF1087"/>
</dbReference>
<reference evidence="5" key="1">
    <citation type="journal article" date="2014" name="Nat. Commun.">
        <title>The rainbow trout genome provides novel insights into evolution after whole-genome duplication in vertebrates.</title>
        <authorList>
            <person name="Berthelot C."/>
            <person name="Brunet F."/>
            <person name="Chalopin D."/>
            <person name="Juanchich A."/>
            <person name="Bernard M."/>
            <person name="Noel B."/>
            <person name="Bento P."/>
            <person name="Da Silva C."/>
            <person name="Labadie K."/>
            <person name="Alberti A."/>
            <person name="Aury J.M."/>
            <person name="Louis A."/>
            <person name="Dehais P."/>
            <person name="Bardou P."/>
            <person name="Montfort J."/>
            <person name="Klopp C."/>
            <person name="Cabau C."/>
            <person name="Gaspin C."/>
            <person name="Thorgaard G.H."/>
            <person name="Boussaha M."/>
            <person name="Quillet E."/>
            <person name="Guyomard R."/>
            <person name="Galiana D."/>
            <person name="Bobe J."/>
            <person name="Volff J.N."/>
            <person name="Genet C."/>
            <person name="Wincker P."/>
            <person name="Jaillon O."/>
            <person name="Roest Crollius H."/>
            <person name="Guiguen Y."/>
        </authorList>
    </citation>
    <scope>NUCLEOTIDE SEQUENCE [LARGE SCALE GENOMIC DNA]</scope>
</reference>
<dbReference type="PANTHER" id="PTHR45623:SF9">
    <property type="entry name" value="CHROMODOMAIN-HELICASE-DNA-BINDING PROTEIN 3"/>
    <property type="match status" value="1"/>
</dbReference>
<gene>
    <name evidence="5" type="ORF">GSONMT00066798001</name>
</gene>